<evidence type="ECO:0000313" key="3">
    <source>
        <dbReference type="EMBL" id="RRJ31412.1"/>
    </source>
</evidence>
<keyword evidence="2" id="KW-1133">Transmembrane helix</keyword>
<sequence>MLAQSNGADQPWIDPEPQHKKTQAETTKAQRMIGLNTPNIVPELVSNFVVRRGGIGITLVVVGGLIVDRTSAVQVLRGGTQCTMKAFLQLMIGTGMALFGALLIYQSFTLQLPSPV</sequence>
<proteinExistence type="predicted"/>
<feature type="region of interest" description="Disordered" evidence="1">
    <location>
        <begin position="1"/>
        <end position="28"/>
    </location>
</feature>
<evidence type="ECO:0000256" key="1">
    <source>
        <dbReference type="SAM" id="MobiDB-lite"/>
    </source>
</evidence>
<keyword evidence="2" id="KW-0472">Membrane</keyword>
<feature type="transmembrane region" description="Helical" evidence="2">
    <location>
        <begin position="48"/>
        <end position="67"/>
    </location>
</feature>
<name>A0A3P3RD42_9EURY</name>
<comment type="caution">
    <text evidence="3">The sequence shown here is derived from an EMBL/GenBank/DDBJ whole genome shotgun (WGS) entry which is preliminary data.</text>
</comment>
<keyword evidence="2" id="KW-0812">Transmembrane</keyword>
<evidence type="ECO:0000256" key="2">
    <source>
        <dbReference type="SAM" id="Phobius"/>
    </source>
</evidence>
<dbReference type="EMBL" id="RRCH01000014">
    <property type="protein sequence ID" value="RRJ31412.1"/>
    <property type="molecule type" value="Genomic_DNA"/>
</dbReference>
<reference evidence="3 4" key="1">
    <citation type="submission" date="2018-11" db="EMBL/GenBank/DDBJ databases">
        <title>Taxonoimc description of Halomarina strain SPP-AMP-1.</title>
        <authorList>
            <person name="Pal Y."/>
            <person name="Srinivasana K."/>
            <person name="Verma A."/>
            <person name="Kumar P."/>
        </authorList>
    </citation>
    <scope>NUCLEOTIDE SEQUENCE [LARGE SCALE GENOMIC DNA]</scope>
    <source>
        <strain evidence="3 4">SPP-AMP-1</strain>
    </source>
</reference>
<protein>
    <submittedName>
        <fullName evidence="3">Uncharacterized protein</fullName>
    </submittedName>
</protein>
<dbReference type="Proteomes" id="UP000282322">
    <property type="component" value="Unassembled WGS sequence"/>
</dbReference>
<dbReference type="AlphaFoldDB" id="A0A3P3RD42"/>
<accession>A0A3P3RD42</accession>
<keyword evidence="4" id="KW-1185">Reference proteome</keyword>
<organism evidence="3 4">
    <name type="scientific">Halocatena pleomorpha</name>
    <dbReference type="NCBI Taxonomy" id="1785090"/>
    <lineage>
        <taxon>Archaea</taxon>
        <taxon>Methanobacteriati</taxon>
        <taxon>Methanobacteriota</taxon>
        <taxon>Stenosarchaea group</taxon>
        <taxon>Halobacteria</taxon>
        <taxon>Halobacteriales</taxon>
        <taxon>Natronomonadaceae</taxon>
        <taxon>Halocatena</taxon>
    </lineage>
</organism>
<feature type="transmembrane region" description="Helical" evidence="2">
    <location>
        <begin position="87"/>
        <end position="108"/>
    </location>
</feature>
<gene>
    <name evidence="3" type="ORF">EIK79_06745</name>
</gene>
<evidence type="ECO:0000313" key="4">
    <source>
        <dbReference type="Proteomes" id="UP000282322"/>
    </source>
</evidence>
<dbReference type="RefSeq" id="WP_124954364.1">
    <property type="nucleotide sequence ID" value="NZ_RRCH01000014.1"/>
</dbReference>